<dbReference type="Pfam" id="PF26628">
    <property type="entry name" value="DUF8202"/>
    <property type="match status" value="2"/>
</dbReference>
<dbReference type="InterPro" id="IPR001220">
    <property type="entry name" value="Legume_lectin_dom"/>
</dbReference>
<protein>
    <recommendedName>
        <fullName evidence="6">Legume lectin domain-containing protein</fullName>
    </recommendedName>
</protein>
<feature type="non-terminal residue" evidence="4">
    <location>
        <position position="1529"/>
    </location>
</feature>
<dbReference type="InterPro" id="IPR050258">
    <property type="entry name" value="Leguminous_Lectin"/>
</dbReference>
<feature type="coiled-coil region" evidence="1">
    <location>
        <begin position="1356"/>
        <end position="1390"/>
    </location>
</feature>
<evidence type="ECO:0000259" key="2">
    <source>
        <dbReference type="Pfam" id="PF00139"/>
    </source>
</evidence>
<feature type="domain" description="Legume lectin" evidence="2">
    <location>
        <begin position="56"/>
        <end position="291"/>
    </location>
</feature>
<dbReference type="PANTHER" id="PTHR32401">
    <property type="entry name" value="CONCANAVALIN A-LIKE LECTIN FAMILY PROTEIN"/>
    <property type="match status" value="1"/>
</dbReference>
<dbReference type="Proteomes" id="UP001596233">
    <property type="component" value="Unassembled WGS sequence"/>
</dbReference>
<organism evidence="4 5">
    <name type="scientific">Paenibacillus septentrionalis</name>
    <dbReference type="NCBI Taxonomy" id="429342"/>
    <lineage>
        <taxon>Bacteria</taxon>
        <taxon>Bacillati</taxon>
        <taxon>Bacillota</taxon>
        <taxon>Bacilli</taxon>
        <taxon>Bacillales</taxon>
        <taxon>Paenibacillaceae</taxon>
        <taxon>Paenibacillus</taxon>
    </lineage>
</organism>
<dbReference type="PANTHER" id="PTHR32401:SF49">
    <property type="entry name" value="OS10G0129200 PROTEIN"/>
    <property type="match status" value="1"/>
</dbReference>
<sequence length="1529" mass="165687">MYTARSRTKTWHRFIIFTLALMLIIGTLPANLIYAAEGDETPSTGSNAGLKWLTYKFDLNDFSDPAQQALFQLNGNAAFADGKLMVTPKLASQTGSVFNRQSIQAHDYFSFSTGFSFRMDGNPPNTADGMTFAIVADPTNLGSFGGGLGLAGVKPSLGIKFDAYLNNYADFAYRDPSNNYVGIAYNGNMINSNPDWYYDLGTTQPGNPEPKFKLTSGDVYYAWIDYDGVSSNIKVYFNDSPSKPTEPLINAEGISLKDIFGDANEIYAGFTGSTSGYYESHEILSWYFVNDFAPIGDLNDTSGYRQTPSSVDLKAERASEVGKYKVAVTAKNADGSSAAEVPIVMTSSKSGVWTDETGIVITDWSKMLTNAEGLLEVYFTPDDPSTISDLRAVAVGGAIATGEAPATSIAPGGVEGAALWLKASDDVEVGSDGKVTTWTDQTTGKVFTTDSNSKGVTLDSNLANFNPTVRFDGNGKLNGGADSAIKVLDIFTVAKFINNQQGTIFSSKNQLSNLQGFFRNHGNGPLVQFPDSSGSSGTAREFYAPDQRENDALKQLSASATLGTAWENGVAGASKAPVDVGSFELKLGASDRDILFLNGHFPELIVFDDNKVWTQNERNQINSYLALKYGVTLKADGGSATDYLASDGTTKMWTAEDNAGYGYRITGIGRDDSSALNQKQSKSADVDALVTIALGNKVEASNAENLNEIEADKAFLTFSDNNGSVEYDQAVSIPGTSSDLKRMARGFKVEKTANWVETEITLQLDDVEEGFNYYLLVDNKTTKLDASGLVTLNSAQLADGAIITFVRAEQKVAPGGVSDGLISWVDVGKSAIKNAENNNITSLQDLAGARTWDATNTIGQPYKASTINFNPGVTINSGSGYYSTSAFATDNLEREIFSVQARAHYQNSKAFPWEFGSRYDSAKYGDKSQIITSAFSGSSRIINIDPSEYDLLKSRVLNIRSSNEEWALSLDGRQLLADTENEVQMQFAGLSSYYIGAGHFSRFDGSISEVILFNRVLTENERQQVNSYMALKYGLTLATDYLDSGSGTMWTTEDSANYGNRITGIGRDNNGALYQKQSVSQEVGANVTIALGDSVENSNEENLNTIWNDKSYIVFGDNGGKAEFVAPAEKEDESLKRIERVYKLKKTNWQDTNAVTGEASTITLQVDKVNGASDWPLYVVVSADEQFDANDSFYLIEDGKVTIETKDLNSVSFFTIAAQVPQFVSAVLEKTETGDARIVITFDREIELNDLAGFTVTIEGNEVAAEFEVDPTDNTKLILKLPTGTDLIGKDVNVDYDGTQNLRGTNGVPVDRFNKPVENNLVDKTALQAKADEIDEAIEAGELKGADYTADSWQALEEALTEAKKVLADEDATQEEVDAAREALENAHEKLVPAPVVPNVDKTLLKAKADEIDEAIEAGELKEEAYTEASWQALEEALTEAKKVLADEDATQEEVDAAREALENAHEKLVPAPVVPNVDKTLLKAKADEIDEAIEAGELKEEAYTEASWQALEEALTEAKKVLADEDAT</sequence>
<evidence type="ECO:0000313" key="4">
    <source>
        <dbReference type="EMBL" id="MFC6334516.1"/>
    </source>
</evidence>
<keyword evidence="5" id="KW-1185">Reference proteome</keyword>
<comment type="caution">
    <text evidence="4">The sequence shown here is derived from an EMBL/GenBank/DDBJ whole genome shotgun (WGS) entry which is preliminary data.</text>
</comment>
<dbReference type="Pfam" id="PF07554">
    <property type="entry name" value="FIVAR"/>
    <property type="match status" value="3"/>
</dbReference>
<dbReference type="InterPro" id="IPR058515">
    <property type="entry name" value="DUF8202"/>
</dbReference>
<dbReference type="Gene3D" id="2.60.120.200">
    <property type="match status" value="1"/>
</dbReference>
<feature type="domain" description="DUF8202" evidence="3">
    <location>
        <begin position="617"/>
        <end position="791"/>
    </location>
</feature>
<dbReference type="InterPro" id="IPR056573">
    <property type="entry name" value="Lectin_L-type_dom"/>
</dbReference>
<proteinExistence type="predicted"/>
<name>A0ABW1V9I6_9BACL</name>
<dbReference type="Pfam" id="PF00139">
    <property type="entry name" value="Lectin_legB"/>
    <property type="match status" value="1"/>
</dbReference>
<reference evidence="5" key="1">
    <citation type="journal article" date="2019" name="Int. J. Syst. Evol. Microbiol.">
        <title>The Global Catalogue of Microorganisms (GCM) 10K type strain sequencing project: providing services to taxonomists for standard genome sequencing and annotation.</title>
        <authorList>
            <consortium name="The Broad Institute Genomics Platform"/>
            <consortium name="The Broad Institute Genome Sequencing Center for Infectious Disease"/>
            <person name="Wu L."/>
            <person name="Ma J."/>
        </authorList>
    </citation>
    <scope>NUCLEOTIDE SEQUENCE [LARGE SCALE GENOMIC DNA]</scope>
    <source>
        <strain evidence="5">PCU 280</strain>
    </source>
</reference>
<feature type="domain" description="DUF8202" evidence="3">
    <location>
        <begin position="1021"/>
        <end position="1203"/>
    </location>
</feature>
<accession>A0ABW1V9I6</accession>
<evidence type="ECO:0000256" key="1">
    <source>
        <dbReference type="SAM" id="Coils"/>
    </source>
</evidence>
<dbReference type="SUPFAM" id="SSF49899">
    <property type="entry name" value="Concanavalin A-like lectins/glucanases"/>
    <property type="match status" value="1"/>
</dbReference>
<keyword evidence="1" id="KW-0175">Coiled coil</keyword>
<gene>
    <name evidence="4" type="ORF">ACFP56_17955</name>
</gene>
<evidence type="ECO:0008006" key="6">
    <source>
        <dbReference type="Google" id="ProtNLM"/>
    </source>
</evidence>
<dbReference type="InterPro" id="IPR013320">
    <property type="entry name" value="ConA-like_dom_sf"/>
</dbReference>
<feature type="coiled-coil region" evidence="1">
    <location>
        <begin position="1434"/>
        <end position="1468"/>
    </location>
</feature>
<dbReference type="CDD" id="cd01951">
    <property type="entry name" value="lectin_L-type"/>
    <property type="match status" value="1"/>
</dbReference>
<dbReference type="Gene3D" id="1.20.1270.70">
    <property type="entry name" value="Designed single chain three-helix bundle"/>
    <property type="match status" value="3"/>
</dbReference>
<evidence type="ECO:0000259" key="3">
    <source>
        <dbReference type="Pfam" id="PF26628"/>
    </source>
</evidence>
<dbReference type="EMBL" id="JBHSTE010000006">
    <property type="protein sequence ID" value="MFC6334516.1"/>
    <property type="molecule type" value="Genomic_DNA"/>
</dbReference>
<evidence type="ECO:0000313" key="5">
    <source>
        <dbReference type="Proteomes" id="UP001596233"/>
    </source>
</evidence>